<feature type="signal peptide" evidence="2">
    <location>
        <begin position="1"/>
        <end position="21"/>
    </location>
</feature>
<reference evidence="3" key="1">
    <citation type="submission" date="2021-01" db="EMBL/GenBank/DDBJ databases">
        <authorList>
            <person name="Corre E."/>
            <person name="Pelletier E."/>
            <person name="Niang G."/>
            <person name="Scheremetjew M."/>
            <person name="Finn R."/>
            <person name="Kale V."/>
            <person name="Holt S."/>
            <person name="Cochrane G."/>
            <person name="Meng A."/>
            <person name="Brown T."/>
            <person name="Cohen L."/>
        </authorList>
    </citation>
    <scope>NUCLEOTIDE SEQUENCE</scope>
    <source>
        <strain evidence="3">CCAP1064/1</strain>
    </source>
</reference>
<accession>A0A7S0GCP1</accession>
<evidence type="ECO:0000256" key="1">
    <source>
        <dbReference type="SAM" id="Phobius"/>
    </source>
</evidence>
<gene>
    <name evidence="3" type="ORF">PINE0816_LOCUS8353</name>
</gene>
<feature type="transmembrane region" description="Helical" evidence="1">
    <location>
        <begin position="74"/>
        <end position="94"/>
    </location>
</feature>
<keyword evidence="1" id="KW-1133">Transmembrane helix</keyword>
<dbReference type="AlphaFoldDB" id="A0A7S0GCP1"/>
<organism evidence="3">
    <name type="scientific">Proboscia inermis</name>
    <dbReference type="NCBI Taxonomy" id="420281"/>
    <lineage>
        <taxon>Eukaryota</taxon>
        <taxon>Sar</taxon>
        <taxon>Stramenopiles</taxon>
        <taxon>Ochrophyta</taxon>
        <taxon>Bacillariophyta</taxon>
        <taxon>Coscinodiscophyceae</taxon>
        <taxon>Rhizosoleniophycidae</taxon>
        <taxon>Rhizosoleniales</taxon>
        <taxon>Rhizosoleniaceae</taxon>
        <taxon>Proboscia</taxon>
    </lineage>
</organism>
<evidence type="ECO:0000313" key="3">
    <source>
        <dbReference type="EMBL" id="CAD8412228.1"/>
    </source>
</evidence>
<proteinExistence type="predicted"/>
<keyword evidence="1" id="KW-0812">Transmembrane</keyword>
<protein>
    <submittedName>
        <fullName evidence="3">Uncharacterized protein</fullName>
    </submittedName>
</protein>
<dbReference type="EMBL" id="HBEL01017528">
    <property type="protein sequence ID" value="CAD8412228.1"/>
    <property type="molecule type" value="Transcribed_RNA"/>
</dbReference>
<sequence>MMCKIFVLAILAVSNIFVASAFSAGSFHSISHTSSLNLKHQLILKSKINSEVDSSAEEIVSLSRRDSLKKGSSAVLAACLALTVTGDAALADIYDDQEKARKLKQKEDSANSKKLVPLVLFGGSALSIPFFLPNLIRLGKKLGSGGKDDGYGN</sequence>
<keyword evidence="1" id="KW-0472">Membrane</keyword>
<name>A0A7S0GCP1_9STRA</name>
<feature type="chain" id="PRO_5031511555" evidence="2">
    <location>
        <begin position="22"/>
        <end position="153"/>
    </location>
</feature>
<keyword evidence="2" id="KW-0732">Signal</keyword>
<feature type="transmembrane region" description="Helical" evidence="1">
    <location>
        <begin position="115"/>
        <end position="132"/>
    </location>
</feature>
<evidence type="ECO:0000256" key="2">
    <source>
        <dbReference type="SAM" id="SignalP"/>
    </source>
</evidence>